<evidence type="ECO:0000259" key="4">
    <source>
        <dbReference type="PROSITE" id="PS01124"/>
    </source>
</evidence>
<dbReference type="EMBL" id="FQZB01000004">
    <property type="protein sequence ID" value="SHI72704.1"/>
    <property type="molecule type" value="Genomic_DNA"/>
</dbReference>
<dbReference type="SMART" id="SM00342">
    <property type="entry name" value="HTH_ARAC"/>
    <property type="match status" value="1"/>
</dbReference>
<dbReference type="GO" id="GO:0003700">
    <property type="term" value="F:DNA-binding transcription factor activity"/>
    <property type="evidence" value="ECO:0007669"/>
    <property type="project" value="InterPro"/>
</dbReference>
<dbReference type="InterPro" id="IPR009057">
    <property type="entry name" value="Homeodomain-like_sf"/>
</dbReference>
<proteinExistence type="predicted"/>
<dbReference type="RefSeq" id="WP_072985312.1">
    <property type="nucleotide sequence ID" value="NZ_FQZB01000004.1"/>
</dbReference>
<protein>
    <submittedName>
        <fullName evidence="5">AraC-type DNA-binding protein</fullName>
    </submittedName>
</protein>
<name>A0A1M6DH79_9CLOT</name>
<dbReference type="InterPro" id="IPR020449">
    <property type="entry name" value="Tscrpt_reg_AraC-type_HTH"/>
</dbReference>
<evidence type="ECO:0000256" key="1">
    <source>
        <dbReference type="ARBA" id="ARBA00023015"/>
    </source>
</evidence>
<dbReference type="GO" id="GO:0043565">
    <property type="term" value="F:sequence-specific DNA binding"/>
    <property type="evidence" value="ECO:0007669"/>
    <property type="project" value="InterPro"/>
</dbReference>
<keyword evidence="3" id="KW-0804">Transcription</keyword>
<evidence type="ECO:0000313" key="5">
    <source>
        <dbReference type="EMBL" id="SHI72704.1"/>
    </source>
</evidence>
<keyword evidence="1" id="KW-0805">Transcription regulation</keyword>
<accession>A0A1M6DH79</accession>
<dbReference type="SUPFAM" id="SSF46689">
    <property type="entry name" value="Homeodomain-like"/>
    <property type="match status" value="1"/>
</dbReference>
<dbReference type="Gene3D" id="1.10.10.60">
    <property type="entry name" value="Homeodomain-like"/>
    <property type="match status" value="2"/>
</dbReference>
<dbReference type="PANTHER" id="PTHR47893">
    <property type="entry name" value="REGULATORY PROTEIN PCHR"/>
    <property type="match status" value="1"/>
</dbReference>
<dbReference type="Proteomes" id="UP000184310">
    <property type="component" value="Unassembled WGS sequence"/>
</dbReference>
<dbReference type="InterPro" id="IPR018062">
    <property type="entry name" value="HTH_AraC-typ_CS"/>
</dbReference>
<dbReference type="Pfam" id="PF12833">
    <property type="entry name" value="HTH_18"/>
    <property type="match status" value="1"/>
</dbReference>
<sequence>MSQYEYKLNNKKSNGVSICQAFNEAYNSESREFNYIVPNEIGIGEIKRINCSKGVKIIDYKLNFIEPIEIFGVSRTPHIDMIFCLGDDINWEIAGTTEEFKLFSDQTYIGTSCETRKNTIYPAKTNLHLVEIKIPLLKVNDIIESTYISNDLNYKSLEHKIYGKYKITSSIQVILQQIFTCPYENIIKNIFIEGKILELVAIYLNEAIYQKEKIPGKISLSTEDLESIYKAKTILDCDISQNISISSISKCVYLNEYKLKKGFKEVYGAPIHTYVINKRLETAKTLLEKDTLTVSEVSLKVGYSNMSHFAAAFRKKYGVNPKEYINDIRE</sequence>
<dbReference type="OrthoDB" id="9782503at2"/>
<keyword evidence="6" id="KW-1185">Reference proteome</keyword>
<organism evidence="5 6">
    <name type="scientific">Clostridium cavendishii DSM 21758</name>
    <dbReference type="NCBI Taxonomy" id="1121302"/>
    <lineage>
        <taxon>Bacteria</taxon>
        <taxon>Bacillati</taxon>
        <taxon>Bacillota</taxon>
        <taxon>Clostridia</taxon>
        <taxon>Eubacteriales</taxon>
        <taxon>Clostridiaceae</taxon>
        <taxon>Clostridium</taxon>
    </lineage>
</organism>
<evidence type="ECO:0000313" key="6">
    <source>
        <dbReference type="Proteomes" id="UP000184310"/>
    </source>
</evidence>
<dbReference type="STRING" id="1121302.SAMN02745163_00732"/>
<feature type="domain" description="HTH araC/xylS-type" evidence="4">
    <location>
        <begin position="229"/>
        <end position="327"/>
    </location>
</feature>
<dbReference type="InterPro" id="IPR018060">
    <property type="entry name" value="HTH_AraC"/>
</dbReference>
<keyword evidence="2 5" id="KW-0238">DNA-binding</keyword>
<dbReference type="InterPro" id="IPR053142">
    <property type="entry name" value="PchR_regulatory_protein"/>
</dbReference>
<evidence type="ECO:0000256" key="3">
    <source>
        <dbReference type="ARBA" id="ARBA00023163"/>
    </source>
</evidence>
<dbReference type="PROSITE" id="PS01124">
    <property type="entry name" value="HTH_ARAC_FAMILY_2"/>
    <property type="match status" value="1"/>
</dbReference>
<dbReference type="PANTHER" id="PTHR47893:SF1">
    <property type="entry name" value="REGULATORY PROTEIN PCHR"/>
    <property type="match status" value="1"/>
</dbReference>
<reference evidence="5 6" key="1">
    <citation type="submission" date="2016-11" db="EMBL/GenBank/DDBJ databases">
        <authorList>
            <person name="Jaros S."/>
            <person name="Januszkiewicz K."/>
            <person name="Wedrychowicz H."/>
        </authorList>
    </citation>
    <scope>NUCLEOTIDE SEQUENCE [LARGE SCALE GENOMIC DNA]</scope>
    <source>
        <strain evidence="5 6">DSM 21758</strain>
    </source>
</reference>
<gene>
    <name evidence="5" type="ORF">SAMN02745163_00732</name>
</gene>
<dbReference type="PRINTS" id="PR00032">
    <property type="entry name" value="HTHARAC"/>
</dbReference>
<dbReference type="AlphaFoldDB" id="A0A1M6DH79"/>
<dbReference type="PROSITE" id="PS00041">
    <property type="entry name" value="HTH_ARAC_FAMILY_1"/>
    <property type="match status" value="1"/>
</dbReference>
<evidence type="ECO:0000256" key="2">
    <source>
        <dbReference type="ARBA" id="ARBA00023125"/>
    </source>
</evidence>